<organism evidence="2 3">
    <name type="scientific">Candidatus Nitrospira nitrosa</name>
    <dbReference type="NCBI Taxonomy" id="1742972"/>
    <lineage>
        <taxon>Bacteria</taxon>
        <taxon>Pseudomonadati</taxon>
        <taxon>Nitrospirota</taxon>
        <taxon>Nitrospiria</taxon>
        <taxon>Nitrospirales</taxon>
        <taxon>Nitrospiraceae</taxon>
        <taxon>Nitrospira</taxon>
    </lineage>
</organism>
<name>A0A0S4LIU9_9BACT</name>
<evidence type="ECO:0000313" key="2">
    <source>
        <dbReference type="EMBL" id="CUS37484.1"/>
    </source>
</evidence>
<proteinExistence type="predicted"/>
<dbReference type="STRING" id="1742972.COMA1_40078"/>
<feature type="compositionally biased region" description="Polar residues" evidence="1">
    <location>
        <begin position="43"/>
        <end position="59"/>
    </location>
</feature>
<reference evidence="2 3" key="1">
    <citation type="submission" date="2015-10" db="EMBL/GenBank/DDBJ databases">
        <authorList>
            <person name="Gilbert D.G."/>
        </authorList>
    </citation>
    <scope>NUCLEOTIDE SEQUENCE [LARGE SCALE GENOMIC DNA]</scope>
    <source>
        <strain evidence="2">COMA1</strain>
    </source>
</reference>
<evidence type="ECO:0000313" key="3">
    <source>
        <dbReference type="Proteomes" id="UP000199032"/>
    </source>
</evidence>
<gene>
    <name evidence="2" type="ORF">COMA1_40078</name>
</gene>
<sequence length="59" mass="6605">MTKKESCQTGLEAPYSPAFGNFRHRDSRLKLVKDATTRHHSGKNQVLLSSDSLYNKGPT</sequence>
<evidence type="ECO:0000256" key="1">
    <source>
        <dbReference type="SAM" id="MobiDB-lite"/>
    </source>
</evidence>
<dbReference type="AlphaFoldDB" id="A0A0S4LIU9"/>
<feature type="region of interest" description="Disordered" evidence="1">
    <location>
        <begin position="1"/>
        <end position="20"/>
    </location>
</feature>
<dbReference type="Proteomes" id="UP000199032">
    <property type="component" value="Unassembled WGS sequence"/>
</dbReference>
<accession>A0A0S4LIU9</accession>
<feature type="region of interest" description="Disordered" evidence="1">
    <location>
        <begin position="35"/>
        <end position="59"/>
    </location>
</feature>
<dbReference type="EMBL" id="CZQA01000010">
    <property type="protein sequence ID" value="CUS37484.1"/>
    <property type="molecule type" value="Genomic_DNA"/>
</dbReference>
<keyword evidence="3" id="KW-1185">Reference proteome</keyword>
<protein>
    <submittedName>
        <fullName evidence="2">Uncharacterized protein</fullName>
    </submittedName>
</protein>